<evidence type="ECO:0000256" key="1">
    <source>
        <dbReference type="ARBA" id="ARBA00022723"/>
    </source>
</evidence>
<feature type="region of interest" description="Disordered" evidence="2">
    <location>
        <begin position="152"/>
        <end position="190"/>
    </location>
</feature>
<accession>Q09AY7</accession>
<proteinExistence type="predicted"/>
<dbReference type="Gene3D" id="2.60.40.420">
    <property type="entry name" value="Cupredoxins - blue copper proteins"/>
    <property type="match status" value="6"/>
</dbReference>
<reference evidence="3 5" key="2">
    <citation type="journal article" date="2011" name="Mol. Biol. Evol.">
        <title>Comparative genomic analysis of fruiting body formation in Myxococcales.</title>
        <authorList>
            <person name="Huntley S."/>
            <person name="Hamann N."/>
            <person name="Wegener-Feldbrugge S."/>
            <person name="Treuner-Lange A."/>
            <person name="Kube M."/>
            <person name="Reinhardt R."/>
            <person name="Klages S."/>
            <person name="Muller R."/>
            <person name="Ronning C.M."/>
            <person name="Nierman W.C."/>
            <person name="Sogaard-Andersen L."/>
        </authorList>
    </citation>
    <scope>NUCLEOTIDE SEQUENCE [LARGE SCALE GENOMIC DNA]</scope>
    <source>
        <strain evidence="3 5">DW4/3-1</strain>
    </source>
</reference>
<dbReference type="eggNOG" id="COG2132">
    <property type="taxonomic scope" value="Bacteria"/>
</dbReference>
<sequence length="1760" mass="193329">MPLVEPAPMAGTRVTCARTITANVVALDQVYTYNRFGSYNPSGMMYALKRDVEPIHGSQPVGPGNARLRLDKRPRPLTLRANVGDCLRIQFTNWLAPTRAAIPSPSQSQPTPSQVAQPTAGFAMVRKMLPTWLPTSSWDPLASLVTGRAVGGSWLGAGPEQNPGEEEEPDDEPGDDHGPGDADNAHKDNSPFTRRASVHVQGLQYLSINDDGANVGKNPSSLVDPGNSTTYTLYADHEGVFFMYSMGATFGGEGDGGSTAQGLFGAVNVEPAGSKWFRSKVSAEVLQAATRKDTQGKPLSNPDGTPLIDYEARDSRDRPLLNILDTKTYELWHGDLEAIITGYSRTSVGTFTSKDQGHFREITALYHDEIKAVQAFDELEWNPTFHGVRDGFGVNYGVAGLGAELMANRAQIGPTKNCADCAFEEFFLESWAGGDPALNVEKDWQGNAVRALYPDDPSNVHHSYLGDPVRIRNIHAGPAETHVFHLHAHQWKFSPGDDNSTYLDSQSIGPGAAFTYDINYGGSGNRNLTPGDSIHHCHLYPHFAQGMWALWRVHDVFEAGTPDRRLPDGEIAGGTPIPAVIPIPARAMPPMPTYADTSVKDANGHQVLRPAFPGYPFYVAGKAGHRPPQPPLDLEEDGGLPRHIVTSAIGPSTYGMPGKRFYVDHHALNVKLLPQDGTLLEKKAMSFHGGEFPGATSVQRPYYTADTVAAYPAYTATGTRGFFYVNGRKPVAGAPYADPCPASAPRRDYRAAYLQIDLQNVNREGWHDRQARIMVLNGDVADTQSGLRPPEPFFFRAESGECINFYATNLMPSELEADDFQIYTPTDTVGQHIHLVKFDVMAADGAGNGWNYEDGTFSFQEVLHRIDKITAAGGAFAADGTVDSTGPRVPLSARPHSRLGVMGAQTSTQRWWADPLTDSKGQERPIETVFTHDHFGPSSHQHHGFYGALIVEPKGSKWRNPQTGVYYGTRPSDGGPTSWQADILTKDPANSYREFALAFADYFPAYDACGQPVNAPNFKEAALPWAVNFQQTPMPEAISTSDPGAMIINYHNEPIPLRIGERTSNCGNRVLRTDDRGDMANVFRSDLHGDPYTPLLRGYEGDKVKIRLIQGSQEEQHSFSLHGAKWLHEGADPHSGYFNAQGIGISEHFEFNLTNGLPALAGTYETADYMYQSASNGDLWNGMWGLLRTYTKRQTGVKTLGHLALQAADLSTMDSAALSFREQLAESSWTPTPLLELPPESVLGRMDPDNEETIQRSYEVDDAGQQVRERKLTYAMTYPDKMRQLDARLVQEAESQGRFGQKAANVDACPRGSKVRLYRVSAIDAAHWLPGGKLVYNSKYGLYDPDAILFARNEYLTDLKSGKRQPEPLILRARAGECLQVELTNLLPDQLSKTPQWAYHTAITPYFNVNQVRPSNHVSLHPQLVNYDVNTDDGANVGLNALQTVPPGGKRVYRWYMGDYRSSNNGSATRRGIYTPVEFGIVNLRNMADVVNHGMHGGIGALIVEPPDAVWTTDVGTDAQARVRYTVQSNQTDEDEDEDEDDEDEDEDDEDEDEDGKTETFRELVILYQDDLGLHSNQSQFWDTEGLSSGTALRNTRGIDDSQDTGQKAFNYHTEPLWARLGLPPQTDPGILNDQELSGLLSSTAYGDPATPVFTANAGEPLRLRVGHPSGHSRQHVFTLHGAEWQFNPWAEGASSLRMGPNTTSSIVSSQGTMSVMQSWNFNPLYGAGGIAHAPGDYLYRDQTSYQWSSGGLWGVLRVQ</sequence>
<gene>
    <name evidence="3" type="ordered locus">STAUR_4613</name>
    <name evidence="4" type="ORF">STIAU_6861</name>
</gene>
<dbReference type="PROSITE" id="PS00080">
    <property type="entry name" value="MULTICOPPER_OXIDASE2"/>
    <property type="match status" value="1"/>
</dbReference>
<evidence type="ECO:0000313" key="4">
    <source>
        <dbReference type="EMBL" id="EAU68871.1"/>
    </source>
</evidence>
<name>Q09AY7_STIAD</name>
<keyword evidence="5" id="KW-1185">Reference proteome</keyword>
<evidence type="ECO:0000313" key="5">
    <source>
        <dbReference type="Proteomes" id="UP000001351"/>
    </source>
</evidence>
<feature type="compositionally biased region" description="Basic and acidic residues" evidence="2">
    <location>
        <begin position="175"/>
        <end position="189"/>
    </location>
</feature>
<dbReference type="Proteomes" id="UP000001351">
    <property type="component" value="Chromosome"/>
</dbReference>
<evidence type="ECO:0000313" key="6">
    <source>
        <dbReference type="Proteomes" id="UP000032702"/>
    </source>
</evidence>
<dbReference type="EMBL" id="AAMD01000011">
    <property type="protein sequence ID" value="EAU68871.1"/>
    <property type="molecule type" value="Genomic_DNA"/>
</dbReference>
<dbReference type="OrthoDB" id="345021at2"/>
<dbReference type="Proteomes" id="UP000032702">
    <property type="component" value="Unassembled WGS sequence"/>
</dbReference>
<feature type="region of interest" description="Disordered" evidence="2">
    <location>
        <begin position="1525"/>
        <end position="1560"/>
    </location>
</feature>
<dbReference type="InterPro" id="IPR002355">
    <property type="entry name" value="Cu_oxidase_Cu_BS"/>
</dbReference>
<evidence type="ECO:0000256" key="2">
    <source>
        <dbReference type="SAM" id="MobiDB-lite"/>
    </source>
</evidence>
<feature type="compositionally biased region" description="Acidic residues" evidence="2">
    <location>
        <begin position="163"/>
        <end position="174"/>
    </location>
</feature>
<reference evidence="4 6" key="1">
    <citation type="submission" date="2006-04" db="EMBL/GenBank/DDBJ databases">
        <authorList>
            <person name="Nierman W.C."/>
        </authorList>
    </citation>
    <scope>NUCLEOTIDE SEQUENCE [LARGE SCALE GENOMIC DNA]</scope>
    <source>
        <strain evidence="4 6">DW4/3-1</strain>
    </source>
</reference>
<dbReference type="KEGG" id="sur:STAUR_4613"/>
<protein>
    <submittedName>
        <fullName evidence="4">MnxG</fullName>
    </submittedName>
    <submittedName>
        <fullName evidence="3">Possible multicopper oxidase</fullName>
    </submittedName>
</protein>
<feature type="compositionally biased region" description="Acidic residues" evidence="2">
    <location>
        <begin position="1532"/>
        <end position="1556"/>
    </location>
</feature>
<dbReference type="HOGENOM" id="CLU_001520_0_0_7"/>
<keyword evidence="1" id="KW-0479">Metal-binding</keyword>
<organism evidence="4 6">
    <name type="scientific">Stigmatella aurantiaca (strain DW4/3-1)</name>
    <dbReference type="NCBI Taxonomy" id="378806"/>
    <lineage>
        <taxon>Bacteria</taxon>
        <taxon>Pseudomonadati</taxon>
        <taxon>Myxococcota</taxon>
        <taxon>Myxococcia</taxon>
        <taxon>Myxococcales</taxon>
        <taxon>Cystobacterineae</taxon>
        <taxon>Archangiaceae</taxon>
        <taxon>Stigmatella</taxon>
    </lineage>
</organism>
<dbReference type="EMBL" id="CP002271">
    <property type="protein sequence ID" value="ADO72393.1"/>
    <property type="molecule type" value="Genomic_DNA"/>
</dbReference>
<evidence type="ECO:0000313" key="3">
    <source>
        <dbReference type="EMBL" id="ADO72393.1"/>
    </source>
</evidence>
<dbReference type="SUPFAM" id="SSF49503">
    <property type="entry name" value="Cupredoxins"/>
    <property type="match status" value="5"/>
</dbReference>
<dbReference type="InterPro" id="IPR008972">
    <property type="entry name" value="Cupredoxin"/>
</dbReference>
<dbReference type="GO" id="GO:0005507">
    <property type="term" value="F:copper ion binding"/>
    <property type="evidence" value="ECO:0007669"/>
    <property type="project" value="InterPro"/>
</dbReference>
<dbReference type="STRING" id="378806.STAUR_4613"/>
<dbReference type="PATRIC" id="fig|378806.16.peg.8243"/>